<protein>
    <submittedName>
        <fullName evidence="2">Uncharacterized protein</fullName>
    </submittedName>
</protein>
<dbReference type="EMBL" id="LVYU01000107">
    <property type="protein sequence ID" value="KZA99177.1"/>
    <property type="molecule type" value="Genomic_DNA"/>
</dbReference>
<sequence length="245" mass="27854">MGRLVGPDEAAQSEKQTAKADRPEGLARDVTAIRIGDCLLGYKAVQRRTRASRWNHFRGRMREIEKLIRRRHGDIVPEADDALIYVEVIAGLALVEFKEEFVEVVLGWAARWLPWAGKADIEDVIYERTKVRFSDLSADALGHALHLSYAERSALDIRTIGAFDVPKRKRAKLQKEKRRQRDRSRKEEQRRAAGALSRADYLANSFSQVRPWEAFGISRRTWERRGKPMPDAATISDCGSISLAA</sequence>
<evidence type="ECO:0000256" key="1">
    <source>
        <dbReference type="SAM" id="MobiDB-lite"/>
    </source>
</evidence>
<evidence type="ECO:0000313" key="2">
    <source>
        <dbReference type="EMBL" id="KZA99177.1"/>
    </source>
</evidence>
<dbReference type="RefSeq" id="WP_062943271.1">
    <property type="nucleotide sequence ID" value="NZ_CP171844.1"/>
</dbReference>
<dbReference type="AlphaFoldDB" id="A0A154IGF9"/>
<proteinExistence type="predicted"/>
<dbReference type="GO" id="GO:0006355">
    <property type="term" value="P:regulation of DNA-templated transcription"/>
    <property type="evidence" value="ECO:0007669"/>
    <property type="project" value="InterPro"/>
</dbReference>
<feature type="region of interest" description="Disordered" evidence="1">
    <location>
        <begin position="226"/>
        <end position="245"/>
    </location>
</feature>
<organism evidence="2">
    <name type="scientific">Rhizobium leguminosarum</name>
    <dbReference type="NCBI Taxonomy" id="384"/>
    <lineage>
        <taxon>Bacteria</taxon>
        <taxon>Pseudomonadati</taxon>
        <taxon>Pseudomonadota</taxon>
        <taxon>Alphaproteobacteria</taxon>
        <taxon>Hyphomicrobiales</taxon>
        <taxon>Rhizobiaceae</taxon>
        <taxon>Rhizobium/Agrobacterium group</taxon>
        <taxon>Rhizobium</taxon>
    </lineage>
</organism>
<feature type="compositionally biased region" description="Basic residues" evidence="1">
    <location>
        <begin position="168"/>
        <end position="183"/>
    </location>
</feature>
<reference evidence="2" key="1">
    <citation type="submission" date="2016-03" db="EMBL/GenBank/DDBJ databases">
        <title>Microsymbionts genomes from the relict species Vavilovia formosa.</title>
        <authorList>
            <person name="Chirak E."/>
            <person name="Kimeklis A."/>
            <person name="Kopat V."/>
            <person name="Andronov E."/>
        </authorList>
    </citation>
    <scope>NUCLEOTIDE SEQUENCE [LARGE SCALE GENOMIC DNA]</scope>
    <source>
        <strain evidence="2">Vaf12</strain>
    </source>
</reference>
<gene>
    <name evidence="2" type="ORF">A4A59_23800</name>
</gene>
<accession>A0A154IGF9</accession>
<comment type="caution">
    <text evidence="2">The sequence shown here is derived from an EMBL/GenBank/DDBJ whole genome shotgun (WGS) entry which is preliminary data.</text>
</comment>
<feature type="region of interest" description="Disordered" evidence="1">
    <location>
        <begin position="168"/>
        <end position="192"/>
    </location>
</feature>
<dbReference type="InterPro" id="IPR013321">
    <property type="entry name" value="Arc_rbn_hlx_hlx"/>
</dbReference>
<dbReference type="Gene3D" id="1.10.1220.10">
    <property type="entry name" value="Met repressor-like"/>
    <property type="match status" value="1"/>
</dbReference>
<name>A0A154IGF9_RHILE</name>
<feature type="region of interest" description="Disordered" evidence="1">
    <location>
        <begin position="1"/>
        <end position="23"/>
    </location>
</feature>